<sequence length="400" mass="45678">MAPSFETLPLDIHFQILSHLTEVSIGTGRFATHSFFRLSTASKTINNAVESYCQHLLHLNYTRYRNKKSSIPAPPFLSTKAQTYRQVYLTSAYRRCRYCNFSTKHVSSQDSSVRCCRHCDRQQRQLLAQWQHKINSSFAEREYGVPEATLLASVPHTLSGEVKLLNKKQVVEFAAKYHNVDDIQTYINAKSEVCNRAQKSFMAESSRLWMERHVQLVVLHRCWRDELEKQGLSGHEIGIEVQKRREEYHREWERMRDGAWSKRYPWFGNVDLENVEIYKCMKEMQEKGPQGVPDAVEILGNVWYQATPPPLEADEDAQGSSSESAQSGDEARPAGGVTQENQVPVDNRTQEALSKTGDNPNPMIDGTSKADVAKNLETTTNDVGKEHEDENTQAVHQESL</sequence>
<keyword evidence="3" id="KW-1185">Reference proteome</keyword>
<evidence type="ECO:0008006" key="4">
    <source>
        <dbReference type="Google" id="ProtNLM"/>
    </source>
</evidence>
<dbReference type="OrthoDB" id="5313288at2759"/>
<feature type="compositionally biased region" description="Polar residues" evidence="1">
    <location>
        <begin position="350"/>
        <end position="359"/>
    </location>
</feature>
<name>U4LKX5_PYROM</name>
<gene>
    <name evidence="2" type="ORF">PCON_13433</name>
</gene>
<protein>
    <recommendedName>
        <fullName evidence="4">F-box domain-containing protein</fullName>
    </recommendedName>
</protein>
<evidence type="ECO:0000256" key="1">
    <source>
        <dbReference type="SAM" id="MobiDB-lite"/>
    </source>
</evidence>
<evidence type="ECO:0000313" key="2">
    <source>
        <dbReference type="EMBL" id="CCX32593.1"/>
    </source>
</evidence>
<dbReference type="EMBL" id="HF935890">
    <property type="protein sequence ID" value="CCX32593.1"/>
    <property type="molecule type" value="Genomic_DNA"/>
</dbReference>
<dbReference type="Proteomes" id="UP000018144">
    <property type="component" value="Unassembled WGS sequence"/>
</dbReference>
<organism evidence="2 3">
    <name type="scientific">Pyronema omphalodes (strain CBS 100304)</name>
    <name type="common">Pyronema confluens</name>
    <dbReference type="NCBI Taxonomy" id="1076935"/>
    <lineage>
        <taxon>Eukaryota</taxon>
        <taxon>Fungi</taxon>
        <taxon>Dikarya</taxon>
        <taxon>Ascomycota</taxon>
        <taxon>Pezizomycotina</taxon>
        <taxon>Pezizomycetes</taxon>
        <taxon>Pezizales</taxon>
        <taxon>Pyronemataceae</taxon>
        <taxon>Pyronema</taxon>
    </lineage>
</organism>
<feature type="compositionally biased region" description="Low complexity" evidence="1">
    <location>
        <begin position="318"/>
        <end position="328"/>
    </location>
</feature>
<proteinExistence type="predicted"/>
<evidence type="ECO:0000313" key="3">
    <source>
        <dbReference type="Proteomes" id="UP000018144"/>
    </source>
</evidence>
<feature type="region of interest" description="Disordered" evidence="1">
    <location>
        <begin position="307"/>
        <end position="400"/>
    </location>
</feature>
<accession>U4LKX5</accession>
<dbReference type="STRING" id="1076935.U4LKX5"/>
<dbReference type="AlphaFoldDB" id="U4LKX5"/>
<reference evidence="2 3" key="1">
    <citation type="journal article" date="2013" name="PLoS Genet.">
        <title>The genome and development-dependent transcriptomes of Pyronema confluens: a window into fungal evolution.</title>
        <authorList>
            <person name="Traeger S."/>
            <person name="Altegoer F."/>
            <person name="Freitag M."/>
            <person name="Gabaldon T."/>
            <person name="Kempken F."/>
            <person name="Kumar A."/>
            <person name="Marcet-Houben M."/>
            <person name="Poggeler S."/>
            <person name="Stajich J.E."/>
            <person name="Nowrousian M."/>
        </authorList>
    </citation>
    <scope>NUCLEOTIDE SEQUENCE [LARGE SCALE GENOMIC DNA]</scope>
    <source>
        <strain evidence="3">CBS 100304</strain>
        <tissue evidence="2">Vegetative mycelium</tissue>
    </source>
</reference>